<dbReference type="Pfam" id="PF00440">
    <property type="entry name" value="TetR_N"/>
    <property type="match status" value="1"/>
</dbReference>
<reference evidence="4 5" key="1">
    <citation type="submission" date="2018-05" db="EMBL/GenBank/DDBJ databases">
        <title>Genomic Encyclopedia of Type Strains, Phase IV (KMG-IV): sequencing the most valuable type-strain genomes for metagenomic binning, comparative biology and taxonomic classification.</title>
        <authorList>
            <person name="Goeker M."/>
        </authorList>
    </citation>
    <scope>NUCLEOTIDE SEQUENCE [LARGE SCALE GENOMIC DNA]</scope>
    <source>
        <strain evidence="4 5">DSM 45480</strain>
    </source>
</reference>
<dbReference type="EMBL" id="QGHB01000006">
    <property type="protein sequence ID" value="PWK85453.1"/>
    <property type="molecule type" value="Genomic_DNA"/>
</dbReference>
<dbReference type="InterPro" id="IPR001647">
    <property type="entry name" value="HTH_TetR"/>
</dbReference>
<dbReference type="PROSITE" id="PS50977">
    <property type="entry name" value="HTH_TETR_2"/>
    <property type="match status" value="1"/>
</dbReference>
<sequence length="197" mass="21193">MSSHYVYSELVTSNRDRALAAAIELLGTEGLRGLTHARVDDKAGLPKGSTSNYFRTRAALLDGVGDAMLRREVPVVEAALKPESADDLVDALCRLYDFMTGPNEVTTTARMVLWMESAANERVRQALLSGRAVMAAMLVPALARLGARDPVAASDTIGACFQGMFLQRFARSEEIDPRPLLEIIVRGALAPDTSAGT</sequence>
<gene>
    <name evidence="4" type="ORF">C8D88_10681</name>
</gene>
<protein>
    <submittedName>
        <fullName evidence="4">TetR family transcriptional regulator</fullName>
    </submittedName>
</protein>
<evidence type="ECO:0000313" key="5">
    <source>
        <dbReference type="Proteomes" id="UP000246005"/>
    </source>
</evidence>
<comment type="caution">
    <text evidence="4">The sequence shown here is derived from an EMBL/GenBank/DDBJ whole genome shotgun (WGS) entry which is preliminary data.</text>
</comment>
<evidence type="ECO:0000256" key="2">
    <source>
        <dbReference type="PROSITE-ProRule" id="PRU00335"/>
    </source>
</evidence>
<dbReference type="Proteomes" id="UP000246005">
    <property type="component" value="Unassembled WGS sequence"/>
</dbReference>
<evidence type="ECO:0000256" key="1">
    <source>
        <dbReference type="ARBA" id="ARBA00023125"/>
    </source>
</evidence>
<feature type="DNA-binding region" description="H-T-H motif" evidence="2">
    <location>
        <begin position="35"/>
        <end position="54"/>
    </location>
</feature>
<name>A0A316I4U6_9PSEU</name>
<dbReference type="SUPFAM" id="SSF46689">
    <property type="entry name" value="Homeodomain-like"/>
    <property type="match status" value="1"/>
</dbReference>
<dbReference type="GO" id="GO:0003677">
    <property type="term" value="F:DNA binding"/>
    <property type="evidence" value="ECO:0007669"/>
    <property type="project" value="UniProtKB-UniRule"/>
</dbReference>
<dbReference type="InterPro" id="IPR009057">
    <property type="entry name" value="Homeodomain-like_sf"/>
</dbReference>
<proteinExistence type="predicted"/>
<dbReference type="Gene3D" id="1.10.357.10">
    <property type="entry name" value="Tetracycline Repressor, domain 2"/>
    <property type="match status" value="1"/>
</dbReference>
<dbReference type="Pfam" id="PF17940">
    <property type="entry name" value="TetR_C_31"/>
    <property type="match status" value="1"/>
</dbReference>
<feature type="domain" description="HTH tetR-type" evidence="3">
    <location>
        <begin position="12"/>
        <end position="72"/>
    </location>
</feature>
<organism evidence="4 5">
    <name type="scientific">Lentzea atacamensis</name>
    <dbReference type="NCBI Taxonomy" id="531938"/>
    <lineage>
        <taxon>Bacteria</taxon>
        <taxon>Bacillati</taxon>
        <taxon>Actinomycetota</taxon>
        <taxon>Actinomycetes</taxon>
        <taxon>Pseudonocardiales</taxon>
        <taxon>Pseudonocardiaceae</taxon>
        <taxon>Lentzea</taxon>
    </lineage>
</organism>
<evidence type="ECO:0000259" key="3">
    <source>
        <dbReference type="PROSITE" id="PS50977"/>
    </source>
</evidence>
<keyword evidence="1 2" id="KW-0238">DNA-binding</keyword>
<evidence type="ECO:0000313" key="4">
    <source>
        <dbReference type="EMBL" id="PWK85453.1"/>
    </source>
</evidence>
<dbReference type="InterPro" id="IPR041583">
    <property type="entry name" value="TetR_C_31"/>
</dbReference>
<dbReference type="AlphaFoldDB" id="A0A316I4U6"/>
<accession>A0A316I4U6</accession>